<feature type="transmembrane region" description="Helical" evidence="1">
    <location>
        <begin position="333"/>
        <end position="352"/>
    </location>
</feature>
<feature type="transmembrane region" description="Helical" evidence="1">
    <location>
        <begin position="359"/>
        <end position="378"/>
    </location>
</feature>
<dbReference type="Gene3D" id="3.30.70.1320">
    <property type="entry name" value="Multidrug efflux transporter AcrB pore domain like"/>
    <property type="match status" value="1"/>
</dbReference>
<dbReference type="Gene3D" id="3.30.70.1430">
    <property type="entry name" value="Multidrug efflux transporter AcrB pore domain"/>
    <property type="match status" value="2"/>
</dbReference>
<dbReference type="AlphaFoldDB" id="A0A3B0WLM0"/>
<dbReference type="GO" id="GO:0005886">
    <property type="term" value="C:plasma membrane"/>
    <property type="evidence" value="ECO:0007669"/>
    <property type="project" value="TreeGrafter"/>
</dbReference>
<dbReference type="InterPro" id="IPR001036">
    <property type="entry name" value="Acrflvin-R"/>
</dbReference>
<dbReference type="PRINTS" id="PR00702">
    <property type="entry name" value="ACRIFLAVINRP"/>
</dbReference>
<dbReference type="GO" id="GO:0042910">
    <property type="term" value="F:xenobiotic transmembrane transporter activity"/>
    <property type="evidence" value="ECO:0007669"/>
    <property type="project" value="TreeGrafter"/>
</dbReference>
<dbReference type="SUPFAM" id="SSF82866">
    <property type="entry name" value="Multidrug efflux transporter AcrB transmembrane domain"/>
    <property type="match status" value="2"/>
</dbReference>
<feature type="transmembrane region" description="Helical" evidence="1">
    <location>
        <begin position="526"/>
        <end position="546"/>
    </location>
</feature>
<accession>A0A3B0WLM0</accession>
<sequence length="1021" mass="112779">MFQKFIQNHVLANLFFVLVLILGTISYLTLPREKNPTINFNWIQVTTALPGASAIDIEKRITDPLEDVIRSISDIKFVSSNSREGISSILIRFNDVSERIFDKRVADLRREIQSKQNELPSEATDPFIFEITTDNAYPTASIVAVSAASDENLRLQSERLKKQLENIKGVDRVMTTALDDPELQVFFDPQKLQHYGIKPSDLADTIRSYYQDTPAGSLKVQSEEWFIRLTGANASASTLANLPVLTSQAGEVPLSEIAEVKRGREKASQLVSYNNQAAVLFALTKKSKSNTLGLVERLNDFVAERNLYSDNTGVHLVLIDDATEITNRSINVMQTNALVGLLFVLFVTWIFLGVKIAFLTSIGIPFILAGTFWVISLIGQSLNIMVLLGVVISLGMLVDDAVVVAEAIYQRLARGADRVTACIEALKEVATPVTTAVLTTMSAFLPLVLMPGIMGKFMMVVPLVVSIGLAISLIEAFWMLPAHVLVVKTDFENPSKMQLWRQNFTHQLQIKYIRSLIKVMRYPKRAMVIIILPFLLAIGSIAAEMVKVDFFASDPIRKFYVNIEMPPGTPLEDTLTTTLEIEKISRSLLSDEETRALVSYAGQMFTENEPFFGNSYGQIMISLNPDNNNDYRHVDDVLDEIRGAISDYPGPINISFFRLAGGPPTAKPISVKVRGDDLAQIHTAANALKEILRDIPAIKDINDDASKGRNELNLVFDSYAIQNSGLTPADIARNLRLLVDGEIVASMQHMGEELEVRVKAKPRDLYNVEEILYTQIVLPNGNIRPLSYFLSDKTGAGPGNIRHYNYRRAITVEADLDTAQMNTVEANNLIKKRWLEIADLYTENDLNFSGQLDDINESINSMFILLLFGVLLIYAILGTQFKSYFQPLIILSTVPMAFTGVTLGLLITSNPLSLYTLYGVVALAGIAVNAAIVLISAANSRLQDGMSITHATIYAARRRVIPILITTLTTIAGLSSLALGLGGESLIWGPVATAIVWGLAFSSVLTLFAIPLIFRLFVKGV</sequence>
<name>A0A3B0WLM0_9ZZZZ</name>
<dbReference type="Gene3D" id="3.30.2090.10">
    <property type="entry name" value="Multidrug efflux transporter AcrB TolC docking domain, DN and DC subdomains"/>
    <property type="match status" value="2"/>
</dbReference>
<evidence type="ECO:0000256" key="1">
    <source>
        <dbReference type="SAM" id="Phobius"/>
    </source>
</evidence>
<dbReference type="EMBL" id="UOFD01000031">
    <property type="protein sequence ID" value="VAW51477.1"/>
    <property type="molecule type" value="Genomic_DNA"/>
</dbReference>
<feature type="transmembrane region" description="Helical" evidence="1">
    <location>
        <begin position="859"/>
        <end position="877"/>
    </location>
</feature>
<evidence type="ECO:0000313" key="2">
    <source>
        <dbReference type="EMBL" id="VAW51477.1"/>
    </source>
</evidence>
<reference evidence="2" key="1">
    <citation type="submission" date="2018-06" db="EMBL/GenBank/DDBJ databases">
        <authorList>
            <person name="Zhirakovskaya E."/>
        </authorList>
    </citation>
    <scope>NUCLEOTIDE SEQUENCE</scope>
</reference>
<keyword evidence="1" id="KW-1133">Transmembrane helix</keyword>
<feature type="transmembrane region" description="Helical" evidence="1">
    <location>
        <begin position="960"/>
        <end position="982"/>
    </location>
</feature>
<dbReference type="SUPFAM" id="SSF82693">
    <property type="entry name" value="Multidrug efflux transporter AcrB pore domain, PN1, PN2, PC1 and PC2 subdomains"/>
    <property type="match status" value="2"/>
</dbReference>
<feature type="transmembrane region" description="Helical" evidence="1">
    <location>
        <begin position="915"/>
        <end position="939"/>
    </location>
</feature>
<gene>
    <name evidence="2" type="ORF">MNBD_GAMMA06-924</name>
</gene>
<feature type="transmembrane region" description="Helical" evidence="1">
    <location>
        <begin position="994"/>
        <end position="1018"/>
    </location>
</feature>
<dbReference type="PANTHER" id="PTHR32063">
    <property type="match status" value="1"/>
</dbReference>
<dbReference type="InterPro" id="IPR027463">
    <property type="entry name" value="AcrB_DN_DC_subdom"/>
</dbReference>
<keyword evidence="1" id="KW-0812">Transmembrane</keyword>
<dbReference type="Pfam" id="PF00873">
    <property type="entry name" value="ACR_tran"/>
    <property type="match status" value="1"/>
</dbReference>
<dbReference type="SUPFAM" id="SSF82714">
    <property type="entry name" value="Multidrug efflux transporter AcrB TolC docking domain, DN and DC subdomains"/>
    <property type="match status" value="2"/>
</dbReference>
<feature type="transmembrane region" description="Helical" evidence="1">
    <location>
        <begin position="429"/>
        <end position="453"/>
    </location>
</feature>
<feature type="transmembrane region" description="Helical" evidence="1">
    <location>
        <begin position="459"/>
        <end position="480"/>
    </location>
</feature>
<feature type="transmembrane region" description="Helical" evidence="1">
    <location>
        <begin position="384"/>
        <end position="409"/>
    </location>
</feature>
<dbReference type="PANTHER" id="PTHR32063:SF33">
    <property type="entry name" value="RND SUPERFAMILY EFFLUX PUMP PERMEASE COMPONENT"/>
    <property type="match status" value="1"/>
</dbReference>
<dbReference type="Gene3D" id="3.30.70.1440">
    <property type="entry name" value="Multidrug efflux transporter AcrB pore domain"/>
    <property type="match status" value="1"/>
</dbReference>
<protein>
    <submittedName>
        <fullName evidence="2">RND multidrug efflux transporter Acriflavin resistance protein</fullName>
    </submittedName>
</protein>
<feature type="transmembrane region" description="Helical" evidence="1">
    <location>
        <begin position="889"/>
        <end position="909"/>
    </location>
</feature>
<organism evidence="2">
    <name type="scientific">hydrothermal vent metagenome</name>
    <dbReference type="NCBI Taxonomy" id="652676"/>
    <lineage>
        <taxon>unclassified sequences</taxon>
        <taxon>metagenomes</taxon>
        <taxon>ecological metagenomes</taxon>
    </lineage>
</organism>
<proteinExistence type="predicted"/>
<dbReference type="Gene3D" id="1.20.1640.10">
    <property type="entry name" value="Multidrug efflux transporter AcrB transmembrane domain"/>
    <property type="match status" value="2"/>
</dbReference>
<feature type="transmembrane region" description="Helical" evidence="1">
    <location>
        <begin position="12"/>
        <end position="30"/>
    </location>
</feature>
<keyword evidence="1" id="KW-0472">Membrane</keyword>